<feature type="signal peptide" evidence="2">
    <location>
        <begin position="1"/>
        <end position="19"/>
    </location>
</feature>
<keyword evidence="2" id="KW-0732">Signal</keyword>
<dbReference type="SMART" id="SM00855">
    <property type="entry name" value="PGAM"/>
    <property type="match status" value="1"/>
</dbReference>
<dbReference type="SUPFAM" id="SSF53254">
    <property type="entry name" value="Phosphoglycerate mutase-like"/>
    <property type="match status" value="1"/>
</dbReference>
<keyword evidence="1" id="KW-0378">Hydrolase</keyword>
<dbReference type="InterPro" id="IPR051695">
    <property type="entry name" value="Phosphoglycerate_Mutase"/>
</dbReference>
<accession>A0ABN5HJ37</accession>
<gene>
    <name evidence="3" type="ORF">C2E16_18835</name>
</gene>
<dbReference type="Pfam" id="PF00300">
    <property type="entry name" value="His_Phos_1"/>
    <property type="match status" value="1"/>
</dbReference>
<dbReference type="PANTHER" id="PTHR46517:SF1">
    <property type="entry name" value="FRUCTOSE-2,6-BISPHOSPHATASE TIGAR"/>
    <property type="match status" value="1"/>
</dbReference>
<feature type="chain" id="PRO_5046497642" evidence="2">
    <location>
        <begin position="20"/>
        <end position="268"/>
    </location>
</feature>
<name>A0ABN5HJ37_9GAMM</name>
<reference evidence="3 4" key="1">
    <citation type="submission" date="2018-01" db="EMBL/GenBank/DDBJ databases">
        <title>Complete and assembled Genome of Pantoea calida DSM22759T.</title>
        <authorList>
            <person name="Stevens M.J.A."/>
            <person name="Zurfluh K."/>
            <person name="Stephan R."/>
        </authorList>
    </citation>
    <scope>NUCLEOTIDE SEQUENCE [LARGE SCALE GENOMIC DNA]</scope>
    <source>
        <strain evidence="3 4">DSM 22759</strain>
    </source>
</reference>
<dbReference type="Proteomes" id="UP000237673">
    <property type="component" value="Chromosome"/>
</dbReference>
<dbReference type="InterPro" id="IPR013078">
    <property type="entry name" value="His_Pase_superF_clade-1"/>
</dbReference>
<dbReference type="InterPro" id="IPR029033">
    <property type="entry name" value="His_PPase_superfam"/>
</dbReference>
<dbReference type="GeneID" id="84632976"/>
<evidence type="ECO:0000313" key="3">
    <source>
        <dbReference type="EMBL" id="AUY26747.1"/>
    </source>
</evidence>
<sequence>MKKWLVTLTLLLACGSAWSIEKPVNAGAKQDKPVTLWFVRHGKTLLNTLDRVQGWADSPLTDEGKQVARYLGAGLKSVPFGGFYTSDAGRQRETMQIILQQTGREAVRPTELTGLREVFFGSFEGSFNKEMAAAAAAQLGLPNAQALFAGMKAGTLSVERSINAIAAADPAGQAENYQQVKARTQAALRTIIDNALREKQSNVLIISSGSAIQIMISDLTTDPEKNKPLANSAVVKIVYQNGKLTVTELGNMSYIDAGKKLLAQQPQA</sequence>
<dbReference type="EMBL" id="CP026378">
    <property type="protein sequence ID" value="AUY26747.1"/>
    <property type="molecule type" value="Genomic_DNA"/>
</dbReference>
<protein>
    <submittedName>
        <fullName evidence="3">Histidine phosphatase family protein</fullName>
    </submittedName>
</protein>
<keyword evidence="4" id="KW-1185">Reference proteome</keyword>
<evidence type="ECO:0000313" key="4">
    <source>
        <dbReference type="Proteomes" id="UP000237673"/>
    </source>
</evidence>
<dbReference type="RefSeq" id="WP_084970125.1">
    <property type="nucleotide sequence ID" value="NZ_CP026378.1"/>
</dbReference>
<organism evidence="3 4">
    <name type="scientific">Mixta calida</name>
    <dbReference type="NCBI Taxonomy" id="665913"/>
    <lineage>
        <taxon>Bacteria</taxon>
        <taxon>Pseudomonadati</taxon>
        <taxon>Pseudomonadota</taxon>
        <taxon>Gammaproteobacteria</taxon>
        <taxon>Enterobacterales</taxon>
        <taxon>Erwiniaceae</taxon>
        <taxon>Mixta</taxon>
    </lineage>
</organism>
<proteinExistence type="predicted"/>
<dbReference type="Gene3D" id="3.40.50.1240">
    <property type="entry name" value="Phosphoglycerate mutase-like"/>
    <property type="match status" value="1"/>
</dbReference>
<evidence type="ECO:0000256" key="1">
    <source>
        <dbReference type="ARBA" id="ARBA00022801"/>
    </source>
</evidence>
<dbReference type="CDD" id="cd07067">
    <property type="entry name" value="HP_PGM_like"/>
    <property type="match status" value="1"/>
</dbReference>
<dbReference type="PANTHER" id="PTHR46517">
    <property type="entry name" value="FRUCTOSE-2,6-BISPHOSPHATASE TIGAR"/>
    <property type="match status" value="1"/>
</dbReference>
<evidence type="ECO:0000256" key="2">
    <source>
        <dbReference type="SAM" id="SignalP"/>
    </source>
</evidence>